<evidence type="ECO:0000313" key="3">
    <source>
        <dbReference type="EMBL" id="KAJ7394754.1"/>
    </source>
</evidence>
<sequence length="142" mass="16867">MEFCRDACKESREGNSNLCSWCSNNRWILTLEKILEQEQRRRQEEERTYKDFQWDALTESGKVETLRVRELVVYLKEHGLTTIGRKSDKLKAIRFHYYRKNKESVDTDELSSDEDEVESEDEESESEEEDESDNDFCVCGFG</sequence>
<dbReference type="Proteomes" id="UP001163046">
    <property type="component" value="Unassembled WGS sequence"/>
</dbReference>
<gene>
    <name evidence="3" type="ORF">OS493_000587</name>
</gene>
<feature type="coiled-coil region" evidence="1">
    <location>
        <begin position="28"/>
        <end position="55"/>
    </location>
</feature>
<comment type="caution">
    <text evidence="3">The sequence shown here is derived from an EMBL/GenBank/DDBJ whole genome shotgun (WGS) entry which is preliminary data.</text>
</comment>
<accession>A0A9X0DE83</accession>
<keyword evidence="4" id="KW-1185">Reference proteome</keyword>
<feature type="region of interest" description="Disordered" evidence="2">
    <location>
        <begin position="103"/>
        <end position="142"/>
    </location>
</feature>
<dbReference type="AlphaFoldDB" id="A0A9X0DE83"/>
<evidence type="ECO:0000256" key="2">
    <source>
        <dbReference type="SAM" id="MobiDB-lite"/>
    </source>
</evidence>
<dbReference type="EMBL" id="MU825396">
    <property type="protein sequence ID" value="KAJ7394754.1"/>
    <property type="molecule type" value="Genomic_DNA"/>
</dbReference>
<keyword evidence="1" id="KW-0175">Coiled coil</keyword>
<organism evidence="3 4">
    <name type="scientific">Desmophyllum pertusum</name>
    <dbReference type="NCBI Taxonomy" id="174260"/>
    <lineage>
        <taxon>Eukaryota</taxon>
        <taxon>Metazoa</taxon>
        <taxon>Cnidaria</taxon>
        <taxon>Anthozoa</taxon>
        <taxon>Hexacorallia</taxon>
        <taxon>Scleractinia</taxon>
        <taxon>Caryophylliina</taxon>
        <taxon>Caryophylliidae</taxon>
        <taxon>Desmophyllum</taxon>
    </lineage>
</organism>
<feature type="compositionally biased region" description="Acidic residues" evidence="2">
    <location>
        <begin position="106"/>
        <end position="134"/>
    </location>
</feature>
<proteinExistence type="predicted"/>
<reference evidence="3" key="1">
    <citation type="submission" date="2023-01" db="EMBL/GenBank/DDBJ databases">
        <title>Genome assembly of the deep-sea coral Lophelia pertusa.</title>
        <authorList>
            <person name="Herrera S."/>
            <person name="Cordes E."/>
        </authorList>
    </citation>
    <scope>NUCLEOTIDE SEQUENCE</scope>
    <source>
        <strain evidence="3">USNM1676648</strain>
        <tissue evidence="3">Polyp</tissue>
    </source>
</reference>
<evidence type="ECO:0000313" key="4">
    <source>
        <dbReference type="Proteomes" id="UP001163046"/>
    </source>
</evidence>
<name>A0A9X0DE83_9CNID</name>
<dbReference type="OrthoDB" id="5987460at2759"/>
<evidence type="ECO:0000256" key="1">
    <source>
        <dbReference type="SAM" id="Coils"/>
    </source>
</evidence>
<protein>
    <submittedName>
        <fullName evidence="3">Uncharacterized protein</fullName>
    </submittedName>
</protein>